<dbReference type="Proteomes" id="UP000789845">
    <property type="component" value="Unassembled WGS sequence"/>
</dbReference>
<name>A0A9C7LC51_9BACI</name>
<organism evidence="1 2">
    <name type="scientific">Pseudoneobacillus rhizosphaerae</name>
    <dbReference type="NCBI Taxonomy" id="2880968"/>
    <lineage>
        <taxon>Bacteria</taxon>
        <taxon>Bacillati</taxon>
        <taxon>Bacillota</taxon>
        <taxon>Bacilli</taxon>
        <taxon>Bacillales</taxon>
        <taxon>Bacillaceae</taxon>
        <taxon>Pseudoneobacillus</taxon>
    </lineage>
</organism>
<dbReference type="EMBL" id="CAKJTG010000020">
    <property type="protein sequence ID" value="CAG9609543.1"/>
    <property type="molecule type" value="Genomic_DNA"/>
</dbReference>
<evidence type="ECO:0000313" key="1">
    <source>
        <dbReference type="EMBL" id="CAG9609543.1"/>
    </source>
</evidence>
<gene>
    <name evidence="1" type="ORF">NEOCIP111885_03285</name>
</gene>
<dbReference type="AlphaFoldDB" id="A0A9C7LC51"/>
<accession>A0A9C7LC51</accession>
<evidence type="ECO:0000313" key="2">
    <source>
        <dbReference type="Proteomes" id="UP000789845"/>
    </source>
</evidence>
<comment type="caution">
    <text evidence="1">The sequence shown here is derived from an EMBL/GenBank/DDBJ whole genome shotgun (WGS) entry which is preliminary data.</text>
</comment>
<proteinExistence type="predicted"/>
<reference evidence="1" key="1">
    <citation type="submission" date="2021-10" db="EMBL/GenBank/DDBJ databases">
        <authorList>
            <person name="Criscuolo A."/>
        </authorList>
    </citation>
    <scope>NUCLEOTIDE SEQUENCE</scope>
    <source>
        <strain evidence="1">CIP111885</strain>
    </source>
</reference>
<sequence length="127" mass="14853">MVLGFFMWNGSLLKKECPLKCRTYLIYLLQVNGQENWFIVTIFQTFLSKTVIKGTFSYRLSDIFAKTVIKGTFSYRLSDIFAKTVIKGTKEPIVTVFQTLSRIFPLTTFFNYNFSLKPHSIIFTKQF</sequence>
<protein>
    <submittedName>
        <fullName evidence="1">Uncharacterized protein</fullName>
    </submittedName>
</protein>
<keyword evidence="2" id="KW-1185">Reference proteome</keyword>